<dbReference type="PATRIC" id="fig|1179773.3.peg.6179"/>
<dbReference type="RefSeq" id="WP_015103497.1">
    <property type="nucleotide sequence ID" value="NC_019673.1"/>
</dbReference>
<dbReference type="STRING" id="1179773.BN6_61340"/>
<dbReference type="HOGENOM" id="CLU_349127_0_0_11"/>
<dbReference type="EMBL" id="HE804045">
    <property type="protein sequence ID" value="CCH33386.1"/>
    <property type="molecule type" value="Genomic_DNA"/>
</dbReference>
<dbReference type="BioCyc" id="SESP1179773:BN6_RS29520-MONOMER"/>
<accession>K0K4Z8</accession>
<gene>
    <name evidence="1" type="ordered locus">BN6_61340</name>
</gene>
<organism evidence="1 2">
    <name type="scientific">Saccharothrix espanaensis (strain ATCC 51144 / DSM 44229 / JCM 9112 / NBRC 15066 / NRRL 15764)</name>
    <dbReference type="NCBI Taxonomy" id="1179773"/>
    <lineage>
        <taxon>Bacteria</taxon>
        <taxon>Bacillati</taxon>
        <taxon>Actinomycetota</taxon>
        <taxon>Actinomycetes</taxon>
        <taxon>Pseudonocardiales</taxon>
        <taxon>Pseudonocardiaceae</taxon>
        <taxon>Saccharothrix</taxon>
    </lineage>
</organism>
<evidence type="ECO:0000313" key="1">
    <source>
        <dbReference type="EMBL" id="CCH33386.1"/>
    </source>
</evidence>
<dbReference type="Proteomes" id="UP000006281">
    <property type="component" value="Chromosome"/>
</dbReference>
<protein>
    <submittedName>
        <fullName evidence="1">Uncharacterized protein</fullName>
    </submittedName>
</protein>
<dbReference type="OrthoDB" id="3890735at2"/>
<sequence length="807" mass="87197">MIKPVEGMHDLVSLLDDVIGARPRLPTPVVVVVADDQAVGTGFLDGVRQRLVDVEDADLVPAAHVGQVLATAAEKHPLPDVRLLHQVAEEFAGSIPSGAGKRWRPRRFTLCLDIVEAGPEIGAASLVNQKSALLDHLYRRWEERNGLIGWARRMSTEDLPLRLPGLLLTALLSGPSRWLFHRRLNGRSTRWLRAHVKSASGLKGDFASQAVWLLPANGLEGLPSLRRRVLVDALLQDLADLTRRGRFSPRRRRRRWTPVLLVDGTRPLAADLLTQVAEQVKDLRPGPLVVVGTLPPDLAAVTVKTEHDVPDAVRVLRRVVNGERSALAQPPYLAVRVPAGPAHPAAQTWLGSHRRVDLRVPGISAYVPLALTVALVAGAVAYAGYEYWLGGCADTRTSAGQVVGVVDGRCSFVDGGLAHAPGVPVLADLERQVADNNAAVDGMKDLDGRQRYYREVVFFAPLTRADQSESTAPPNAIWQLEGAVREQRKHNERATQVNEDVPVKLVLANSGDRFTDGRWVAGKIAQRPRSGRGGLAAVIGISQSRQDAFDAVRVELSGVPVIGASMYGRQMAKNANMFLSAPFNSAYAEVIAGWVRGRPGQDRDAPQAAVVYDPDDPYYSAELHSELKTRGIGSVAKNIEIREKPGNTPELGQDDVERLCRESDRVVPVLVGRGDQLLKLLAMASNSTACTNPPGGKLRLITGPGGLVVDAAGEFDRYPWAEVSVTGLVDTPGKQGVTAADSERATGAEAFGVAAQAIREAHELTQGADWDTSQILAVLRGEDFTHNGHRLNDEEVRSDRVVVIGPS</sequence>
<name>K0K4Z8_SACES</name>
<dbReference type="AlphaFoldDB" id="K0K4Z8"/>
<dbReference type="KEGG" id="sesp:BN6_61340"/>
<reference evidence="1 2" key="1">
    <citation type="journal article" date="2012" name="BMC Genomics">
        <title>Complete genome sequence of Saccharothrix espanaensis DSM 44229T and comparison to the other completely sequenced Pseudonocardiaceae.</title>
        <authorList>
            <person name="Strobel T."/>
            <person name="Al-Dilaimi A."/>
            <person name="Blom J."/>
            <person name="Gessner A."/>
            <person name="Kalinowski J."/>
            <person name="Luzhetska M."/>
            <person name="Puhler A."/>
            <person name="Szczepanowski R."/>
            <person name="Bechthold A."/>
            <person name="Ruckert C."/>
        </authorList>
    </citation>
    <scope>NUCLEOTIDE SEQUENCE [LARGE SCALE GENOMIC DNA]</scope>
    <source>
        <strain evidence="2">ATCC 51144 / DSM 44229 / JCM 9112 / NBRC 15066 / NRRL 15764</strain>
    </source>
</reference>
<keyword evidence="2" id="KW-1185">Reference proteome</keyword>
<evidence type="ECO:0000313" key="2">
    <source>
        <dbReference type="Proteomes" id="UP000006281"/>
    </source>
</evidence>
<dbReference type="eggNOG" id="COG0683">
    <property type="taxonomic scope" value="Bacteria"/>
</dbReference>
<proteinExistence type="predicted"/>